<proteinExistence type="inferred from homology"/>
<evidence type="ECO:0000256" key="2">
    <source>
        <dbReference type="ARBA" id="ARBA00010790"/>
    </source>
</evidence>
<evidence type="ECO:0000313" key="9">
    <source>
        <dbReference type="EMBL" id="OXA57338.1"/>
    </source>
</evidence>
<name>A0A226EJE5_FOLCA</name>
<evidence type="ECO:0000256" key="3">
    <source>
        <dbReference type="ARBA" id="ARBA00022630"/>
    </source>
</evidence>
<sequence>MAIPIQFLTRFAIPLIVAAFYLEGNAPEQANLYSKVLEESDRTLSIANGEGEGETEFYDYIIVGAGSAGSVLANRLSASGAFTVLLLEGGGDPNPISEVPWFVDDLDEGGMLLNYVTTAQEKACITRSNGTCWFGRGKAMGGSSSVNGLVYNRCAAKDYDSWANFTGDQIWAFNSVVDAFKAIETYNGVYHENPSPNHGTSGPIYIGHLDYAPGFEVLEEALTEKGVPIGDLNSGEFPFGFSKLDHNIKDGLRWSAWHGYLEPILSRSNLKIYRYAWATKVHFNANRAIGVTYERHGQTRQVVANREIILSAGVIDSPKLLMLSGVGPSAHLAEHGIETVLDLPAVGTHLQEHLGVNLHPFFVNQTFSASNPLTPENINLFIKNTTGPLANMKSWGTYATHIAHGYFPSKLYNDPTWPDLHCYINQVFATPEGLPAEQQVFVELEMVLTNQEGTVRLASTNPRDDPIINPHFLENPLDTQRLVEGIEYVTDLFLNSTTWQRLGIRWSDTFEKIPQCEQFVFPSVEYWTCFVEMNTGPALHPTSTCRMGPNSEVAVVDSRLRVFGSTGLRVIDSSVMPFVPNGNTNLPSIMIGEMGARMILEEILE</sequence>
<keyword evidence="6" id="KW-0732">Signal</keyword>
<dbReference type="OrthoDB" id="269227at2759"/>
<dbReference type="GO" id="GO:0050660">
    <property type="term" value="F:flavin adenine dinucleotide binding"/>
    <property type="evidence" value="ECO:0007669"/>
    <property type="project" value="InterPro"/>
</dbReference>
<dbReference type="OMA" id="GVGWNLQ"/>
<dbReference type="InterPro" id="IPR000172">
    <property type="entry name" value="GMC_OxRdtase_N"/>
</dbReference>
<keyword evidence="4 5" id="KW-0274">FAD</keyword>
<evidence type="ECO:0000256" key="1">
    <source>
        <dbReference type="ARBA" id="ARBA00001974"/>
    </source>
</evidence>
<dbReference type="InterPro" id="IPR007867">
    <property type="entry name" value="GMC_OxRtase_C"/>
</dbReference>
<comment type="cofactor">
    <cofactor evidence="1 5">
        <name>FAD</name>
        <dbReference type="ChEBI" id="CHEBI:57692"/>
    </cofactor>
</comment>
<feature type="signal peptide" evidence="6">
    <location>
        <begin position="1"/>
        <end position="19"/>
    </location>
</feature>
<dbReference type="SUPFAM" id="SSF54373">
    <property type="entry name" value="FAD-linked reductases, C-terminal domain"/>
    <property type="match status" value="1"/>
</dbReference>
<reference evidence="9 10" key="1">
    <citation type="submission" date="2015-12" db="EMBL/GenBank/DDBJ databases">
        <title>The genome of Folsomia candida.</title>
        <authorList>
            <person name="Faddeeva A."/>
            <person name="Derks M.F."/>
            <person name="Anvar Y."/>
            <person name="Smit S."/>
            <person name="Van Straalen N."/>
            <person name="Roelofs D."/>
        </authorList>
    </citation>
    <scope>NUCLEOTIDE SEQUENCE [LARGE SCALE GENOMIC DNA]</scope>
    <source>
        <strain evidence="9 10">VU population</strain>
        <tissue evidence="9">Whole body</tissue>
    </source>
</reference>
<keyword evidence="3" id="KW-0285">Flavoprotein</keyword>
<dbReference type="AlphaFoldDB" id="A0A226EJE5"/>
<organism evidence="9 10">
    <name type="scientific">Folsomia candida</name>
    <name type="common">Springtail</name>
    <dbReference type="NCBI Taxonomy" id="158441"/>
    <lineage>
        <taxon>Eukaryota</taxon>
        <taxon>Metazoa</taxon>
        <taxon>Ecdysozoa</taxon>
        <taxon>Arthropoda</taxon>
        <taxon>Hexapoda</taxon>
        <taxon>Collembola</taxon>
        <taxon>Entomobryomorpha</taxon>
        <taxon>Isotomoidea</taxon>
        <taxon>Isotomidae</taxon>
        <taxon>Proisotominae</taxon>
        <taxon>Folsomia</taxon>
    </lineage>
</organism>
<protein>
    <submittedName>
        <fullName evidence="9">Glucose dehydrogenase [FAD, quinone]</fullName>
    </submittedName>
</protein>
<dbReference type="EMBL" id="LNIX01000003">
    <property type="protein sequence ID" value="OXA57338.1"/>
    <property type="molecule type" value="Genomic_DNA"/>
</dbReference>
<dbReference type="InterPro" id="IPR036188">
    <property type="entry name" value="FAD/NAD-bd_sf"/>
</dbReference>
<evidence type="ECO:0000313" key="10">
    <source>
        <dbReference type="Proteomes" id="UP000198287"/>
    </source>
</evidence>
<feature type="binding site" evidence="5">
    <location>
        <begin position="147"/>
        <end position="150"/>
    </location>
    <ligand>
        <name>FAD</name>
        <dbReference type="ChEBI" id="CHEBI:57692"/>
    </ligand>
</feature>
<evidence type="ECO:0000259" key="8">
    <source>
        <dbReference type="Pfam" id="PF05199"/>
    </source>
</evidence>
<dbReference type="InterPro" id="IPR012132">
    <property type="entry name" value="GMC_OxRdtase"/>
</dbReference>
<keyword evidence="10" id="KW-1185">Reference proteome</keyword>
<dbReference type="PANTHER" id="PTHR11552:SF147">
    <property type="entry name" value="CHOLINE DEHYDROGENASE, MITOCHONDRIAL"/>
    <property type="match status" value="1"/>
</dbReference>
<dbReference type="Pfam" id="PF05199">
    <property type="entry name" value="GMC_oxred_C"/>
    <property type="match status" value="1"/>
</dbReference>
<dbReference type="SUPFAM" id="SSF51905">
    <property type="entry name" value="FAD/NAD(P)-binding domain"/>
    <property type="match status" value="1"/>
</dbReference>
<dbReference type="Proteomes" id="UP000198287">
    <property type="component" value="Unassembled WGS sequence"/>
</dbReference>
<comment type="similarity">
    <text evidence="2">Belongs to the GMC oxidoreductase family.</text>
</comment>
<feature type="chain" id="PRO_5012398171" evidence="6">
    <location>
        <begin position="20"/>
        <end position="605"/>
    </location>
</feature>
<dbReference type="Pfam" id="PF00732">
    <property type="entry name" value="GMC_oxred_N"/>
    <property type="match status" value="1"/>
</dbReference>
<evidence type="ECO:0000256" key="4">
    <source>
        <dbReference type="ARBA" id="ARBA00022827"/>
    </source>
</evidence>
<dbReference type="PANTHER" id="PTHR11552">
    <property type="entry name" value="GLUCOSE-METHANOL-CHOLINE GMC OXIDOREDUCTASE"/>
    <property type="match status" value="1"/>
</dbReference>
<dbReference type="GO" id="GO:0016614">
    <property type="term" value="F:oxidoreductase activity, acting on CH-OH group of donors"/>
    <property type="evidence" value="ECO:0007669"/>
    <property type="project" value="InterPro"/>
</dbReference>
<evidence type="ECO:0000256" key="6">
    <source>
        <dbReference type="SAM" id="SignalP"/>
    </source>
</evidence>
<accession>A0A226EJE5</accession>
<evidence type="ECO:0000256" key="5">
    <source>
        <dbReference type="PIRSR" id="PIRSR000137-2"/>
    </source>
</evidence>
<evidence type="ECO:0000259" key="7">
    <source>
        <dbReference type="Pfam" id="PF00732"/>
    </source>
</evidence>
<gene>
    <name evidence="9" type="ORF">Fcan01_07014</name>
</gene>
<feature type="domain" description="Glucose-methanol-choline oxidoreductase C-terminal" evidence="8">
    <location>
        <begin position="450"/>
        <end position="592"/>
    </location>
</feature>
<dbReference type="PIRSF" id="PIRSF000137">
    <property type="entry name" value="Alcohol_oxidase"/>
    <property type="match status" value="1"/>
</dbReference>
<comment type="caution">
    <text evidence="9">The sequence shown here is derived from an EMBL/GenBank/DDBJ whole genome shotgun (WGS) entry which is preliminary data.</text>
</comment>
<dbReference type="Gene3D" id="3.30.560.10">
    <property type="entry name" value="Glucose Oxidase, domain 3"/>
    <property type="match status" value="1"/>
</dbReference>
<feature type="domain" description="Glucose-methanol-choline oxidoreductase N-terminal" evidence="7">
    <location>
        <begin position="58"/>
        <end position="354"/>
    </location>
</feature>
<dbReference type="Gene3D" id="3.50.50.60">
    <property type="entry name" value="FAD/NAD(P)-binding domain"/>
    <property type="match status" value="1"/>
</dbReference>